<dbReference type="RefSeq" id="XP_046070092.1">
    <property type="nucleotide sequence ID" value="XM_046216463.1"/>
</dbReference>
<dbReference type="GO" id="GO:0038038">
    <property type="term" value="C:G protein-coupled receptor homodimeric complex"/>
    <property type="evidence" value="ECO:0007669"/>
    <property type="project" value="TreeGrafter"/>
</dbReference>
<evidence type="ECO:0000313" key="2">
    <source>
        <dbReference type="EMBL" id="KAH8694950.1"/>
    </source>
</evidence>
<dbReference type="GO" id="GO:0004932">
    <property type="term" value="F:mating-type factor pheromone receptor activity"/>
    <property type="evidence" value="ECO:0007669"/>
    <property type="project" value="InterPro"/>
</dbReference>
<dbReference type="EMBL" id="JAJTJA010000008">
    <property type="protein sequence ID" value="KAH8694950.1"/>
    <property type="molecule type" value="Genomic_DNA"/>
</dbReference>
<keyword evidence="1" id="KW-0472">Membrane</keyword>
<proteinExistence type="predicted"/>
<dbReference type="GO" id="GO:0000750">
    <property type="term" value="P:pheromone-dependent signal transduction involved in conjugation with cellular fusion"/>
    <property type="evidence" value="ECO:0007669"/>
    <property type="project" value="TreeGrafter"/>
</dbReference>
<feature type="transmembrane region" description="Helical" evidence="1">
    <location>
        <begin position="215"/>
        <end position="237"/>
    </location>
</feature>
<dbReference type="InterPro" id="IPR027458">
    <property type="entry name" value="STE2_TM1-TM2_sf"/>
</dbReference>
<keyword evidence="3" id="KW-1185">Reference proteome</keyword>
<accession>A0AAD4KLS8</accession>
<comment type="caution">
    <text evidence="2">The sequence shown here is derived from an EMBL/GenBank/DDBJ whole genome shotgun (WGS) entry which is preliminary data.</text>
</comment>
<reference evidence="2" key="1">
    <citation type="submission" date="2021-12" db="EMBL/GenBank/DDBJ databases">
        <title>Convergent genome expansion in fungi linked to evolution of root-endophyte symbiosis.</title>
        <authorList>
            <consortium name="DOE Joint Genome Institute"/>
            <person name="Ke Y.-H."/>
            <person name="Bonito G."/>
            <person name="Liao H.-L."/>
            <person name="Looney B."/>
            <person name="Rojas-Flechas A."/>
            <person name="Nash J."/>
            <person name="Hameed K."/>
            <person name="Schadt C."/>
            <person name="Martin F."/>
            <person name="Crous P.W."/>
            <person name="Miettinen O."/>
            <person name="Magnuson J.K."/>
            <person name="Labbe J."/>
            <person name="Jacobson D."/>
            <person name="Doktycz M.J."/>
            <person name="Veneault-Fourrey C."/>
            <person name="Kuo A."/>
            <person name="Mondo S."/>
            <person name="Calhoun S."/>
            <person name="Riley R."/>
            <person name="Ohm R."/>
            <person name="LaButti K."/>
            <person name="Andreopoulos B."/>
            <person name="Pangilinan J."/>
            <person name="Nolan M."/>
            <person name="Tritt A."/>
            <person name="Clum A."/>
            <person name="Lipzen A."/>
            <person name="Daum C."/>
            <person name="Barry K."/>
            <person name="Grigoriev I.V."/>
            <person name="Vilgalys R."/>
        </authorList>
    </citation>
    <scope>NUCLEOTIDE SEQUENCE</scope>
    <source>
        <strain evidence="2">PMI_201</strain>
    </source>
</reference>
<feature type="transmembrane region" description="Helical" evidence="1">
    <location>
        <begin position="70"/>
        <end position="96"/>
    </location>
</feature>
<sequence>MAGFNPFEQNITFITSDGTPFNITMVDLDGYIQFGITSCIDYGSELGATVVIFVLMLLLTKSKKRRSAVFGLNMAALFLNTARLICEILYFTGAFFETYAYFSGDFSRVKPSNYANTVLGTVLLALLQVCTECSLVLQAMVVCVNLPKLSKILLQSILNAKYTLEQRDFSDYVWLEKANTILLTISICFFSAVFMCKLAYSIWRRRQLGIRQFGPMQVLFIMSCQTMLVPAIFAILQFTTDIPGINSNVSTFVVISLPVTSLWAGSALPGQPKSRANSESGRPLWNVISSSTPARSGENSFGSSRGFTLPLTTGARADVDLIYRDLEDGKTTFGPPRDSGIH</sequence>
<dbReference type="CDD" id="cd14939">
    <property type="entry name" value="7tmD_STE2"/>
    <property type="match status" value="1"/>
</dbReference>
<keyword evidence="1" id="KW-0812">Transmembrane</keyword>
<protein>
    <submittedName>
        <fullName evidence="2">Mating-type alpha-pheromone receptor PreB</fullName>
    </submittedName>
</protein>
<dbReference type="Gene3D" id="1.10.287.920">
    <property type="entry name" value="Pheromone alpha factor receptor"/>
    <property type="match status" value="1"/>
</dbReference>
<dbReference type="PRINTS" id="PR00250">
    <property type="entry name" value="GPCRSTE2"/>
</dbReference>
<dbReference type="PANTHER" id="PTHR28009:SF1">
    <property type="entry name" value="PHEROMONE ALPHA FACTOR RECEPTOR"/>
    <property type="match status" value="1"/>
</dbReference>
<dbReference type="GeneID" id="70246750"/>
<feature type="transmembrane region" description="Helical" evidence="1">
    <location>
        <begin position="31"/>
        <end position="58"/>
    </location>
</feature>
<evidence type="ECO:0000256" key="1">
    <source>
        <dbReference type="SAM" id="Phobius"/>
    </source>
</evidence>
<dbReference type="PANTHER" id="PTHR28009">
    <property type="entry name" value="PHEROMONE ALPHA FACTOR RECEPTOR"/>
    <property type="match status" value="1"/>
</dbReference>
<name>A0AAD4KLS8_9EURO</name>
<gene>
    <name evidence="2" type="ORF">BGW36DRAFT_381796</name>
</gene>
<dbReference type="Proteomes" id="UP001201262">
    <property type="component" value="Unassembled WGS sequence"/>
</dbReference>
<keyword evidence="1" id="KW-1133">Transmembrane helix</keyword>
<dbReference type="Pfam" id="PF02116">
    <property type="entry name" value="STE2"/>
    <property type="match status" value="1"/>
</dbReference>
<keyword evidence="2" id="KW-0675">Receptor</keyword>
<feature type="transmembrane region" description="Helical" evidence="1">
    <location>
        <begin position="181"/>
        <end position="203"/>
    </location>
</feature>
<evidence type="ECO:0000313" key="3">
    <source>
        <dbReference type="Proteomes" id="UP001201262"/>
    </source>
</evidence>
<dbReference type="InterPro" id="IPR000366">
    <property type="entry name" value="GPCR_STE2"/>
</dbReference>
<feature type="transmembrane region" description="Helical" evidence="1">
    <location>
        <begin position="249"/>
        <end position="268"/>
    </location>
</feature>
<dbReference type="AlphaFoldDB" id="A0AAD4KLS8"/>
<organism evidence="2 3">
    <name type="scientific">Talaromyces proteolyticus</name>
    <dbReference type="NCBI Taxonomy" id="1131652"/>
    <lineage>
        <taxon>Eukaryota</taxon>
        <taxon>Fungi</taxon>
        <taxon>Dikarya</taxon>
        <taxon>Ascomycota</taxon>
        <taxon>Pezizomycotina</taxon>
        <taxon>Eurotiomycetes</taxon>
        <taxon>Eurotiomycetidae</taxon>
        <taxon>Eurotiales</taxon>
        <taxon>Trichocomaceae</taxon>
        <taxon>Talaromyces</taxon>
        <taxon>Talaromyces sect. Bacilispori</taxon>
    </lineage>
</organism>